<evidence type="ECO:0000256" key="8">
    <source>
        <dbReference type="ARBA" id="ARBA00022776"/>
    </source>
</evidence>
<sequence>MAEHPAFTLAGLLAAGGTFGFVRTRSKPSLIAGLTLGTSFAFAGYLLKKNKDYGAELALGSSVVLLGAGAQRLVATQARSRPAIGLTVAGALSTFYYQKKFREFRFGVIAPRALCPAPGRTDPDLSQGSTGVSQALGLSQSFPLPHLHPASTRRVKSRRTRSSATSNILNIYARCGALSAAPSITTMAQPHITDTEILTEHLGYAPVSLLDSIINVVNSLADRTLDRVEQGLTGASAKTLGFEKALKKQQQQQQQKQNPSADPPRTADEAAKFEVADGVHKLETLLCNAIDKNFDIFELYVMRYLICLSPDARPWLRLSHYGAHDFDAPARDGAPTPESVNAVRRSLQGSQRLNVMLRAEKARNAALLAKLRAAVAGSAAATGGRQARAALGAGEHAVKAEEDAAAPFGFLHAKGGLQDADARTPISTTTAFTLSQLQALRALSTSLTNLMPDLAGRSDENGDDDRRKGWRRERVEYVEVATRKHLENVRGLELGENGEVRDGEWQGEGKKLAEGEVEGLENMAAALGGGSGEASSRKEDEMDES</sequence>
<name>A0A0G4KRL9_VERLO</name>
<evidence type="ECO:0000256" key="4">
    <source>
        <dbReference type="ARBA" id="ARBA00008643"/>
    </source>
</evidence>
<evidence type="ECO:0000256" key="11">
    <source>
        <dbReference type="ARBA" id="ARBA00023054"/>
    </source>
</evidence>
<feature type="compositionally biased region" description="Basic residues" evidence="15">
    <location>
        <begin position="151"/>
        <end position="161"/>
    </location>
</feature>
<evidence type="ECO:0000256" key="2">
    <source>
        <dbReference type="ARBA" id="ARBA00004629"/>
    </source>
</evidence>
<dbReference type="InterPro" id="IPR044890">
    <property type="entry name" value="TMEM14_sf"/>
</dbReference>
<feature type="region of interest" description="Disordered" evidence="15">
    <location>
        <begin position="141"/>
        <end position="162"/>
    </location>
</feature>
<keyword evidence="6" id="KW-0132">Cell division</keyword>
<evidence type="ECO:0000256" key="9">
    <source>
        <dbReference type="ARBA" id="ARBA00022838"/>
    </source>
</evidence>
<dbReference type="Proteomes" id="UP000044602">
    <property type="component" value="Unassembled WGS sequence"/>
</dbReference>
<evidence type="ECO:0000256" key="16">
    <source>
        <dbReference type="SAM" id="Phobius"/>
    </source>
</evidence>
<dbReference type="GO" id="GO:0051382">
    <property type="term" value="P:kinetochore assembly"/>
    <property type="evidence" value="ECO:0007669"/>
    <property type="project" value="TreeGrafter"/>
</dbReference>
<comment type="similarity">
    <text evidence="3">Belongs to the TMEM14 family.</text>
</comment>
<evidence type="ECO:0000256" key="12">
    <source>
        <dbReference type="ARBA" id="ARBA00023136"/>
    </source>
</evidence>
<evidence type="ECO:0000256" key="7">
    <source>
        <dbReference type="ARBA" id="ARBA00022692"/>
    </source>
</evidence>
<dbReference type="InterPro" id="IPR005349">
    <property type="entry name" value="TMEM14"/>
</dbReference>
<feature type="compositionally biased region" description="Low complexity" evidence="15">
    <location>
        <begin position="248"/>
        <end position="257"/>
    </location>
</feature>
<dbReference type="GO" id="GO:0000444">
    <property type="term" value="C:MIS12/MIND type complex"/>
    <property type="evidence" value="ECO:0007669"/>
    <property type="project" value="TreeGrafter"/>
</dbReference>
<evidence type="ECO:0000256" key="5">
    <source>
        <dbReference type="ARBA" id="ARBA00022454"/>
    </source>
</evidence>
<evidence type="ECO:0000256" key="1">
    <source>
        <dbReference type="ARBA" id="ARBA00004370"/>
    </source>
</evidence>
<feature type="compositionally biased region" description="Basic and acidic residues" evidence="15">
    <location>
        <begin position="535"/>
        <end position="545"/>
    </location>
</feature>
<keyword evidence="5" id="KW-0158">Chromosome</keyword>
<keyword evidence="10 16" id="KW-1133">Transmembrane helix</keyword>
<evidence type="ECO:0000256" key="3">
    <source>
        <dbReference type="ARBA" id="ARBA00007590"/>
    </source>
</evidence>
<keyword evidence="18" id="KW-1185">Reference proteome</keyword>
<feature type="transmembrane region" description="Helical" evidence="16">
    <location>
        <begin position="30"/>
        <end position="47"/>
    </location>
</feature>
<gene>
    <name evidence="17" type="ORF">BN1708_010522</name>
</gene>
<dbReference type="EMBL" id="CVQH01003780">
    <property type="protein sequence ID" value="CRK12483.1"/>
    <property type="molecule type" value="Genomic_DNA"/>
</dbReference>
<evidence type="ECO:0000256" key="14">
    <source>
        <dbReference type="ARBA" id="ARBA00023328"/>
    </source>
</evidence>
<dbReference type="Gene3D" id="1.10.10.1740">
    <property type="entry name" value="Transmembrane protein 14-like"/>
    <property type="match status" value="1"/>
</dbReference>
<reference evidence="18" key="1">
    <citation type="submission" date="2015-05" db="EMBL/GenBank/DDBJ databases">
        <authorList>
            <person name="Fogelqvist Johan"/>
        </authorList>
    </citation>
    <scope>NUCLEOTIDE SEQUENCE [LARGE SCALE GENOMIC DNA]</scope>
</reference>
<keyword evidence="7 16" id="KW-0812">Transmembrane</keyword>
<comment type="subcellular location">
    <subcellularLocation>
        <location evidence="2">Chromosome</location>
        <location evidence="2">Centromere</location>
        <location evidence="2">Kinetochore</location>
    </subcellularLocation>
    <subcellularLocation>
        <location evidence="1">Membrane</location>
    </subcellularLocation>
</comment>
<keyword evidence="13" id="KW-0131">Cell cycle</keyword>
<dbReference type="PANTHER" id="PTHR14527">
    <property type="entry name" value="PROTEIN MIS12 HOMOLOG"/>
    <property type="match status" value="1"/>
</dbReference>
<evidence type="ECO:0000256" key="6">
    <source>
        <dbReference type="ARBA" id="ARBA00022618"/>
    </source>
</evidence>
<keyword evidence="11" id="KW-0175">Coiled coil</keyword>
<dbReference type="GO" id="GO:0016020">
    <property type="term" value="C:membrane"/>
    <property type="evidence" value="ECO:0007669"/>
    <property type="project" value="UniProtKB-SubCell"/>
</dbReference>
<feature type="region of interest" description="Disordered" evidence="15">
    <location>
        <begin position="243"/>
        <end position="267"/>
    </location>
</feature>
<protein>
    <submittedName>
        <fullName evidence="17">Uncharacterized protein</fullName>
    </submittedName>
</protein>
<proteinExistence type="inferred from homology"/>
<evidence type="ECO:0000256" key="15">
    <source>
        <dbReference type="SAM" id="MobiDB-lite"/>
    </source>
</evidence>
<keyword evidence="8" id="KW-0498">Mitosis</keyword>
<dbReference type="AlphaFoldDB" id="A0A0G4KRL9"/>
<dbReference type="InterPro" id="IPR008685">
    <property type="entry name" value="Centromere_Mis12"/>
</dbReference>
<evidence type="ECO:0000313" key="18">
    <source>
        <dbReference type="Proteomes" id="UP000044602"/>
    </source>
</evidence>
<dbReference type="GO" id="GO:0051301">
    <property type="term" value="P:cell division"/>
    <property type="evidence" value="ECO:0007669"/>
    <property type="project" value="UniProtKB-KW"/>
</dbReference>
<feature type="region of interest" description="Disordered" evidence="15">
    <location>
        <begin position="524"/>
        <end position="545"/>
    </location>
</feature>
<dbReference type="GO" id="GO:0000070">
    <property type="term" value="P:mitotic sister chromatid segregation"/>
    <property type="evidence" value="ECO:0007669"/>
    <property type="project" value="TreeGrafter"/>
</dbReference>
<organism evidence="17 18">
    <name type="scientific">Verticillium longisporum</name>
    <name type="common">Verticillium dahliae var. longisporum</name>
    <dbReference type="NCBI Taxonomy" id="100787"/>
    <lineage>
        <taxon>Eukaryota</taxon>
        <taxon>Fungi</taxon>
        <taxon>Dikarya</taxon>
        <taxon>Ascomycota</taxon>
        <taxon>Pezizomycotina</taxon>
        <taxon>Sordariomycetes</taxon>
        <taxon>Hypocreomycetidae</taxon>
        <taxon>Glomerellales</taxon>
        <taxon>Plectosphaerellaceae</taxon>
        <taxon>Verticillium</taxon>
    </lineage>
</organism>
<dbReference type="GO" id="GO:0005634">
    <property type="term" value="C:nucleus"/>
    <property type="evidence" value="ECO:0007669"/>
    <property type="project" value="InterPro"/>
</dbReference>
<keyword evidence="9" id="KW-0995">Kinetochore</keyword>
<comment type="similarity">
    <text evidence="4">Belongs to the mis12 family.</text>
</comment>
<evidence type="ECO:0000256" key="10">
    <source>
        <dbReference type="ARBA" id="ARBA00022989"/>
    </source>
</evidence>
<dbReference type="Pfam" id="PF05859">
    <property type="entry name" value="Mis12"/>
    <property type="match status" value="1"/>
</dbReference>
<dbReference type="PANTHER" id="PTHR14527:SF2">
    <property type="entry name" value="PROTEIN MIS12 HOMOLOG"/>
    <property type="match status" value="1"/>
</dbReference>
<accession>A0A0G4KRL9</accession>
<evidence type="ECO:0000256" key="13">
    <source>
        <dbReference type="ARBA" id="ARBA00023306"/>
    </source>
</evidence>
<evidence type="ECO:0000313" key="17">
    <source>
        <dbReference type="EMBL" id="CRK12483.1"/>
    </source>
</evidence>
<keyword evidence="14" id="KW-0137">Centromere</keyword>
<dbReference type="Pfam" id="PF03647">
    <property type="entry name" value="Tmemb_14"/>
    <property type="match status" value="1"/>
</dbReference>
<keyword evidence="12 16" id="KW-0472">Membrane</keyword>